<keyword evidence="6" id="KW-1185">Reference proteome</keyword>
<reference evidence="6" key="1">
    <citation type="journal article" date="2019" name="Int. J. Syst. Evol. Microbiol.">
        <title>The Global Catalogue of Microorganisms (GCM) 10K type strain sequencing project: providing services to taxonomists for standard genome sequencing and annotation.</title>
        <authorList>
            <consortium name="The Broad Institute Genomics Platform"/>
            <consortium name="The Broad Institute Genome Sequencing Center for Infectious Disease"/>
            <person name="Wu L."/>
            <person name="Ma J."/>
        </authorList>
    </citation>
    <scope>NUCLEOTIDE SEQUENCE [LARGE SCALE GENOMIC DNA]</scope>
    <source>
        <strain evidence="6">JCM 17441</strain>
    </source>
</reference>
<evidence type="ECO:0000256" key="1">
    <source>
        <dbReference type="ARBA" id="ARBA00006484"/>
    </source>
</evidence>
<dbReference type="InterPro" id="IPR002347">
    <property type="entry name" value="SDR_fam"/>
</dbReference>
<sequence length="252" mass="26584">MQGSTRINGSVALVTGANRGIGLAITRAVLERGATKVYATARDPKTLEALREHYGARLVALRMDVTDAEQVAEAARQATEVDLLVNNAGAFEPTELTDDAIVDVARREMEVNYFGVLRVLRSFADTLARRGGVIVNIGSAAGLTNVPLQPTYSASKAAQHSLTQAARALLAGRGISVHGVYPGPVDTDMTKDLPPQFEKTAPDAVAKAILDGVEAGEDDIFPDPFAVALGKQFHASPKTVERQMAALVAVPA</sequence>
<name>A0ABP8DQ26_9ACTN</name>
<evidence type="ECO:0000259" key="4">
    <source>
        <dbReference type="SMART" id="SM00822"/>
    </source>
</evidence>
<dbReference type="EMBL" id="BAABAT010000045">
    <property type="protein sequence ID" value="GAA4261387.1"/>
    <property type="molecule type" value="Genomic_DNA"/>
</dbReference>
<comment type="caution">
    <text evidence="5">The sequence shown here is derived from an EMBL/GenBank/DDBJ whole genome shotgun (WGS) entry which is preliminary data.</text>
</comment>
<dbReference type="InterPro" id="IPR057326">
    <property type="entry name" value="KR_dom"/>
</dbReference>
<gene>
    <name evidence="5" type="ORF">GCM10022255_093830</name>
</gene>
<dbReference type="Pfam" id="PF00106">
    <property type="entry name" value="adh_short"/>
    <property type="match status" value="1"/>
</dbReference>
<protein>
    <submittedName>
        <fullName evidence="5">SDR family oxidoreductase</fullName>
    </submittedName>
</protein>
<dbReference type="RefSeq" id="WP_345138288.1">
    <property type="nucleotide sequence ID" value="NZ_BAABAT010000045.1"/>
</dbReference>
<dbReference type="PRINTS" id="PR00081">
    <property type="entry name" value="GDHRDH"/>
</dbReference>
<dbReference type="SUPFAM" id="SSF51735">
    <property type="entry name" value="NAD(P)-binding Rossmann-fold domains"/>
    <property type="match status" value="1"/>
</dbReference>
<dbReference type="InterPro" id="IPR036291">
    <property type="entry name" value="NAD(P)-bd_dom_sf"/>
</dbReference>
<dbReference type="NCBIfam" id="NF006118">
    <property type="entry name" value="PRK08264.1-4"/>
    <property type="match status" value="1"/>
</dbReference>
<proteinExistence type="inferred from homology"/>
<comment type="similarity">
    <text evidence="1 3">Belongs to the short-chain dehydrogenases/reductases (SDR) family.</text>
</comment>
<keyword evidence="2" id="KW-0560">Oxidoreductase</keyword>
<evidence type="ECO:0000313" key="6">
    <source>
        <dbReference type="Proteomes" id="UP001500620"/>
    </source>
</evidence>
<dbReference type="SMART" id="SM00822">
    <property type="entry name" value="PKS_KR"/>
    <property type="match status" value="1"/>
</dbReference>
<feature type="domain" description="Ketoreductase" evidence="4">
    <location>
        <begin position="10"/>
        <end position="181"/>
    </location>
</feature>
<evidence type="ECO:0000256" key="3">
    <source>
        <dbReference type="RuleBase" id="RU000363"/>
    </source>
</evidence>
<accession>A0ABP8DQ26</accession>
<dbReference type="PRINTS" id="PR00080">
    <property type="entry name" value="SDRFAMILY"/>
</dbReference>
<evidence type="ECO:0000313" key="5">
    <source>
        <dbReference type="EMBL" id="GAA4261387.1"/>
    </source>
</evidence>
<dbReference type="Gene3D" id="3.40.50.720">
    <property type="entry name" value="NAD(P)-binding Rossmann-like Domain"/>
    <property type="match status" value="1"/>
</dbReference>
<dbReference type="PANTHER" id="PTHR44196">
    <property type="entry name" value="DEHYDROGENASE/REDUCTASE SDR FAMILY MEMBER 7B"/>
    <property type="match status" value="1"/>
</dbReference>
<organism evidence="5 6">
    <name type="scientific">Dactylosporangium darangshiense</name>
    <dbReference type="NCBI Taxonomy" id="579108"/>
    <lineage>
        <taxon>Bacteria</taxon>
        <taxon>Bacillati</taxon>
        <taxon>Actinomycetota</taxon>
        <taxon>Actinomycetes</taxon>
        <taxon>Micromonosporales</taxon>
        <taxon>Micromonosporaceae</taxon>
        <taxon>Dactylosporangium</taxon>
    </lineage>
</organism>
<dbReference type="Proteomes" id="UP001500620">
    <property type="component" value="Unassembled WGS sequence"/>
</dbReference>
<dbReference type="PANTHER" id="PTHR44196:SF1">
    <property type="entry name" value="DEHYDROGENASE_REDUCTASE SDR FAMILY MEMBER 7B"/>
    <property type="match status" value="1"/>
</dbReference>
<evidence type="ECO:0000256" key="2">
    <source>
        <dbReference type="ARBA" id="ARBA00023002"/>
    </source>
</evidence>